<sequence length="377" mass="39914">MLRHERTVHTTLTDYPRKYCGLLEPFTIGGAKAPPYTLSHFTPNVMYNNEFSQEFEQAIGQELETGESSLETFEFNPEFMGETYGETQGESFEMNEFSGELNESQEMELAHELLEVSNEEELNMFLGNLIKKAGRGLSNFAKSSVGRAIGGALKSVAKTVIPIAGGALGTMVGGPLGGMVGSKLGGMASNLFELELEGLSPEDREFEVARAYVRFANSAAQRGAATQRRNPGAPAPAVTRQALAGAARQHAPGLLRPRNPDGTFRSMNGRPGQRPTGRPGQNGARRPAHGGQRRPGAGAPGRPAYGGAPAYGAPSYGAPAYGGAPAYAGNDAAQSGNGYDQPAYDDAGDQGQGGGYAAARPTRGTWMRRGRTLVIQL</sequence>
<gene>
    <name evidence="2" type="ORF">GCM10022409_44890</name>
</gene>
<evidence type="ECO:0000313" key="3">
    <source>
        <dbReference type="Proteomes" id="UP001501469"/>
    </source>
</evidence>
<keyword evidence="3" id="KW-1185">Reference proteome</keyword>
<evidence type="ECO:0000313" key="2">
    <source>
        <dbReference type="EMBL" id="GAA4052961.1"/>
    </source>
</evidence>
<feature type="region of interest" description="Disordered" evidence="1">
    <location>
        <begin position="220"/>
        <end position="303"/>
    </location>
</feature>
<feature type="region of interest" description="Disordered" evidence="1">
    <location>
        <begin position="328"/>
        <end position="363"/>
    </location>
</feature>
<name>A0ABP7UU21_9BACT</name>
<comment type="caution">
    <text evidence="2">The sequence shown here is derived from an EMBL/GenBank/DDBJ whole genome shotgun (WGS) entry which is preliminary data.</text>
</comment>
<accession>A0ABP7UU21</accession>
<dbReference type="EMBL" id="BAABDK010000033">
    <property type="protein sequence ID" value="GAA4052961.1"/>
    <property type="molecule type" value="Genomic_DNA"/>
</dbReference>
<evidence type="ECO:0008006" key="4">
    <source>
        <dbReference type="Google" id="ProtNLM"/>
    </source>
</evidence>
<feature type="compositionally biased region" description="Low complexity" evidence="1">
    <location>
        <begin position="268"/>
        <end position="285"/>
    </location>
</feature>
<reference evidence="3" key="1">
    <citation type="journal article" date="2019" name="Int. J. Syst. Evol. Microbiol.">
        <title>The Global Catalogue of Microorganisms (GCM) 10K type strain sequencing project: providing services to taxonomists for standard genome sequencing and annotation.</title>
        <authorList>
            <consortium name="The Broad Institute Genomics Platform"/>
            <consortium name="The Broad Institute Genome Sequencing Center for Infectious Disease"/>
            <person name="Wu L."/>
            <person name="Ma J."/>
        </authorList>
    </citation>
    <scope>NUCLEOTIDE SEQUENCE [LARGE SCALE GENOMIC DNA]</scope>
    <source>
        <strain evidence="3">JCM 17225</strain>
    </source>
</reference>
<dbReference type="Proteomes" id="UP001501469">
    <property type="component" value="Unassembled WGS sequence"/>
</dbReference>
<proteinExistence type="predicted"/>
<evidence type="ECO:0000256" key="1">
    <source>
        <dbReference type="SAM" id="MobiDB-lite"/>
    </source>
</evidence>
<protein>
    <recommendedName>
        <fullName evidence="4">Glycine zipper domain-containing protein</fullName>
    </recommendedName>
</protein>
<organism evidence="2 3">
    <name type="scientific">Hymenobacter glaciei</name>
    <dbReference type="NCBI Taxonomy" id="877209"/>
    <lineage>
        <taxon>Bacteria</taxon>
        <taxon>Pseudomonadati</taxon>
        <taxon>Bacteroidota</taxon>
        <taxon>Cytophagia</taxon>
        <taxon>Cytophagales</taxon>
        <taxon>Hymenobacteraceae</taxon>
        <taxon>Hymenobacter</taxon>
    </lineage>
</organism>
<feature type="compositionally biased region" description="Low complexity" evidence="1">
    <location>
        <begin position="294"/>
        <end position="303"/>
    </location>
</feature>